<feature type="domain" description="Pyrroline-5-carboxylate reductase catalytic N-terminal" evidence="2">
    <location>
        <begin position="13"/>
        <end position="52"/>
    </location>
</feature>
<dbReference type="SUPFAM" id="SSF51735">
    <property type="entry name" value="NAD(P)-binding Rossmann-fold domains"/>
    <property type="match status" value="1"/>
</dbReference>
<proteinExistence type="predicted"/>
<dbReference type="AlphaFoldDB" id="A0A1E3H1B8"/>
<sequence length="74" mass="7680">MTSEATPAPMFQRIAIIGIGLIGSSIARAVRTRGLAGHIAIADRSADHLERAEALGLGDSCMPAPTPRSWAPIS</sequence>
<keyword evidence="1" id="KW-0812">Transmembrane</keyword>
<dbReference type="Proteomes" id="UP000094622">
    <property type="component" value="Unassembled WGS sequence"/>
</dbReference>
<reference evidence="3 4" key="1">
    <citation type="submission" date="2016-07" db="EMBL/GenBank/DDBJ databases">
        <title>Draft Genome Sequence of Methylobrevis pamukkalensis PK2.</title>
        <authorList>
            <person name="Vasilenko O.V."/>
            <person name="Doronina N.V."/>
            <person name="Shmareva M.N."/>
            <person name="Tarlachkov S.V."/>
            <person name="Mustakhimov I."/>
            <person name="Trotsenko Y.A."/>
        </authorList>
    </citation>
    <scope>NUCLEOTIDE SEQUENCE [LARGE SCALE GENOMIC DNA]</scope>
    <source>
        <strain evidence="3 4">PK2</strain>
    </source>
</reference>
<accession>A0A1E3H1B8</accession>
<keyword evidence="4" id="KW-1185">Reference proteome</keyword>
<evidence type="ECO:0000313" key="3">
    <source>
        <dbReference type="EMBL" id="ODN70123.1"/>
    </source>
</evidence>
<organism evidence="3 4">
    <name type="scientific">Methylobrevis pamukkalensis</name>
    <dbReference type="NCBI Taxonomy" id="1439726"/>
    <lineage>
        <taxon>Bacteria</taxon>
        <taxon>Pseudomonadati</taxon>
        <taxon>Pseudomonadota</taxon>
        <taxon>Alphaproteobacteria</taxon>
        <taxon>Hyphomicrobiales</taxon>
        <taxon>Pleomorphomonadaceae</taxon>
        <taxon>Methylobrevis</taxon>
    </lineage>
</organism>
<dbReference type="PATRIC" id="fig|1439726.3.peg.2678"/>
<evidence type="ECO:0000256" key="1">
    <source>
        <dbReference type="SAM" id="Phobius"/>
    </source>
</evidence>
<comment type="caution">
    <text evidence="3">The sequence shown here is derived from an EMBL/GenBank/DDBJ whole genome shotgun (WGS) entry which is preliminary data.</text>
</comment>
<keyword evidence="1" id="KW-0472">Membrane</keyword>
<dbReference type="InterPro" id="IPR036291">
    <property type="entry name" value="NAD(P)-bd_dom_sf"/>
</dbReference>
<keyword evidence="1" id="KW-1133">Transmembrane helix</keyword>
<feature type="transmembrane region" description="Helical" evidence="1">
    <location>
        <begin position="12"/>
        <end position="30"/>
    </location>
</feature>
<evidence type="ECO:0000313" key="4">
    <source>
        <dbReference type="Proteomes" id="UP000094622"/>
    </source>
</evidence>
<protein>
    <submittedName>
        <fullName evidence="3">Cyclohexadienyl dehydrogenase</fullName>
    </submittedName>
</protein>
<evidence type="ECO:0000259" key="2">
    <source>
        <dbReference type="Pfam" id="PF03807"/>
    </source>
</evidence>
<dbReference type="InterPro" id="IPR028939">
    <property type="entry name" value="P5C_Rdtase_cat_N"/>
</dbReference>
<gene>
    <name evidence="3" type="ORF">A6302_02545</name>
</gene>
<dbReference type="EMBL" id="MCRJ01000061">
    <property type="protein sequence ID" value="ODN70123.1"/>
    <property type="molecule type" value="Genomic_DNA"/>
</dbReference>
<name>A0A1E3H1B8_9HYPH</name>
<dbReference type="Pfam" id="PF03807">
    <property type="entry name" value="F420_oxidored"/>
    <property type="match status" value="1"/>
</dbReference>
<dbReference type="Gene3D" id="3.40.50.720">
    <property type="entry name" value="NAD(P)-binding Rossmann-like Domain"/>
    <property type="match status" value="1"/>
</dbReference>